<dbReference type="Proteomes" id="UP000650511">
    <property type="component" value="Unassembled WGS sequence"/>
</dbReference>
<dbReference type="AlphaFoldDB" id="A0A8J3AAL6"/>
<reference evidence="1" key="2">
    <citation type="submission" date="2020-09" db="EMBL/GenBank/DDBJ databases">
        <authorList>
            <person name="Sun Q."/>
            <person name="Zhou Y."/>
        </authorList>
    </citation>
    <scope>NUCLEOTIDE SEQUENCE</scope>
    <source>
        <strain evidence="1">CGMCC 1.14988</strain>
    </source>
</reference>
<keyword evidence="2" id="KW-1185">Reference proteome</keyword>
<evidence type="ECO:0000313" key="2">
    <source>
        <dbReference type="Proteomes" id="UP000650511"/>
    </source>
</evidence>
<sequence length="68" mass="7844">MSHFVLVERNRWHGSVYLSLHATVEAATDYHLGQESDEWVVERLVDLETGASFEPVFSLRWKVRAPTS</sequence>
<gene>
    <name evidence="1" type="ORF">GCM10011354_30550</name>
</gene>
<reference evidence="1" key="1">
    <citation type="journal article" date="2014" name="Int. J. Syst. Evol. Microbiol.">
        <title>Complete genome sequence of Corynebacterium casei LMG S-19264T (=DSM 44701T), isolated from a smear-ripened cheese.</title>
        <authorList>
            <consortium name="US DOE Joint Genome Institute (JGI-PGF)"/>
            <person name="Walter F."/>
            <person name="Albersmeier A."/>
            <person name="Kalinowski J."/>
            <person name="Ruckert C."/>
        </authorList>
    </citation>
    <scope>NUCLEOTIDE SEQUENCE</scope>
    <source>
        <strain evidence="1">CGMCC 1.14988</strain>
    </source>
</reference>
<accession>A0A8J3AAL6</accession>
<comment type="caution">
    <text evidence="1">The sequence shown here is derived from an EMBL/GenBank/DDBJ whole genome shotgun (WGS) entry which is preliminary data.</text>
</comment>
<name>A0A8J3AAL6_9ACTN</name>
<proteinExistence type="predicted"/>
<evidence type="ECO:0000313" key="1">
    <source>
        <dbReference type="EMBL" id="GGI08729.1"/>
    </source>
</evidence>
<organism evidence="1 2">
    <name type="scientific">Egicoccus halophilus</name>
    <dbReference type="NCBI Taxonomy" id="1670830"/>
    <lineage>
        <taxon>Bacteria</taxon>
        <taxon>Bacillati</taxon>
        <taxon>Actinomycetota</taxon>
        <taxon>Nitriliruptoria</taxon>
        <taxon>Egicoccales</taxon>
        <taxon>Egicoccaceae</taxon>
        <taxon>Egicoccus</taxon>
    </lineage>
</organism>
<protein>
    <submittedName>
        <fullName evidence="1">Uncharacterized protein</fullName>
    </submittedName>
</protein>
<dbReference type="EMBL" id="BMHA01000012">
    <property type="protein sequence ID" value="GGI08729.1"/>
    <property type="molecule type" value="Genomic_DNA"/>
</dbReference>